<feature type="non-terminal residue" evidence="1">
    <location>
        <position position="1"/>
    </location>
</feature>
<organism evidence="1">
    <name type="scientific">marine sediment metagenome</name>
    <dbReference type="NCBI Taxonomy" id="412755"/>
    <lineage>
        <taxon>unclassified sequences</taxon>
        <taxon>metagenomes</taxon>
        <taxon>ecological metagenomes</taxon>
    </lineage>
</organism>
<proteinExistence type="predicted"/>
<dbReference type="AlphaFoldDB" id="A0A0F8WIF6"/>
<dbReference type="EMBL" id="LAZR01065015">
    <property type="protein sequence ID" value="KKK56398.1"/>
    <property type="molecule type" value="Genomic_DNA"/>
</dbReference>
<feature type="non-terminal residue" evidence="1">
    <location>
        <position position="352"/>
    </location>
</feature>
<accession>A0A0F8WIF6</accession>
<name>A0A0F8WIF6_9ZZZZ</name>
<sequence>KDFTPKEIRKELTAMSHLKAHIDDIDTLLITLGLSTHNIDYYASLVDYYTITKLKRFDKNTRTLYLLCYLQARFKTISEHIADAFVYHCRRLNESAKQYAKEESYLEWSKASDNVGKASAVLRLFIDETLSDGLTFGVVKQRAYKLLKATEIDSVCLYLDDEKRSLDYYQWKFYDQHKDLITEILRPMFLAMDFQASESTTTLWEQISKSKIDMTECGECQRADKRLIKPRQTPYLYVDGVIDRHRYEVLLYLLIYSKLNGHLFIQKTTKYSALMDDLVSDEDWCQKEDLIKTSQLDKLQLPVPQLLGDIEQALKIKIDGVSERIRSGDNQSVIMRSRSGKKGWRLPNKGMG</sequence>
<protein>
    <submittedName>
        <fullName evidence="1">Uncharacterized protein</fullName>
    </submittedName>
</protein>
<comment type="caution">
    <text evidence="1">The sequence shown here is derived from an EMBL/GenBank/DDBJ whole genome shotgun (WGS) entry which is preliminary data.</text>
</comment>
<reference evidence="1" key="1">
    <citation type="journal article" date="2015" name="Nature">
        <title>Complex archaea that bridge the gap between prokaryotes and eukaryotes.</title>
        <authorList>
            <person name="Spang A."/>
            <person name="Saw J.H."/>
            <person name="Jorgensen S.L."/>
            <person name="Zaremba-Niedzwiedzka K."/>
            <person name="Martijn J."/>
            <person name="Lind A.E."/>
            <person name="van Eijk R."/>
            <person name="Schleper C."/>
            <person name="Guy L."/>
            <person name="Ettema T.J."/>
        </authorList>
    </citation>
    <scope>NUCLEOTIDE SEQUENCE</scope>
</reference>
<evidence type="ECO:0000313" key="1">
    <source>
        <dbReference type="EMBL" id="KKK56398.1"/>
    </source>
</evidence>
<gene>
    <name evidence="1" type="ORF">LCGC14_3064930</name>
</gene>